<accession>A0ABU1AE19</accession>
<reference evidence="2 3" key="1">
    <citation type="submission" date="2023-04" db="EMBL/GenBank/DDBJ databases">
        <title>A novel bacteria isolated from coastal sediment.</title>
        <authorList>
            <person name="Liu X.-J."/>
            <person name="Du Z.-J."/>
        </authorList>
    </citation>
    <scope>NUCLEOTIDE SEQUENCE [LARGE SCALE GENOMIC DNA]</scope>
    <source>
        <strain evidence="2 3">SDUM461004</strain>
    </source>
</reference>
<name>A0ABU1AE19_9BACT</name>
<dbReference type="InterPro" id="IPR003735">
    <property type="entry name" value="Metal_Tscrpt_repr"/>
</dbReference>
<dbReference type="Pfam" id="PF02583">
    <property type="entry name" value="Trns_repr_metal"/>
    <property type="match status" value="1"/>
</dbReference>
<dbReference type="Gene3D" id="1.20.58.1000">
    <property type="entry name" value="Metal-sensitive repressor, helix protomer"/>
    <property type="match status" value="1"/>
</dbReference>
<protein>
    <submittedName>
        <fullName evidence="2">Metal/formaldehyde-sensitive transcriptional repressor</fullName>
    </submittedName>
</protein>
<sequence>MGHLHQDTQKLVARVRRLKGQLEGVERMLSEQEDCYAILQNVAACRGALNSLTRELIHEHIEHHLLGAEGVTDSVRLASQEVQAIINSYLK</sequence>
<comment type="caution">
    <text evidence="2">The sequence shown here is derived from an EMBL/GenBank/DDBJ whole genome shotgun (WGS) entry which is preliminary data.</text>
</comment>
<dbReference type="InterPro" id="IPR038390">
    <property type="entry name" value="Metal_Tscrpt_repr_sf"/>
</dbReference>
<evidence type="ECO:0000313" key="3">
    <source>
        <dbReference type="Proteomes" id="UP001243717"/>
    </source>
</evidence>
<dbReference type="EMBL" id="JARXIC010000001">
    <property type="protein sequence ID" value="MDQ8192854.1"/>
    <property type="molecule type" value="Genomic_DNA"/>
</dbReference>
<dbReference type="RefSeq" id="WP_308983364.1">
    <property type="nucleotide sequence ID" value="NZ_JARXIC010000001.1"/>
</dbReference>
<comment type="similarity">
    <text evidence="1">Belongs to the FrmR/RcnR family.</text>
</comment>
<organism evidence="2 3">
    <name type="scientific">Thalassobacterium sedimentorum</name>
    <dbReference type="NCBI Taxonomy" id="3041258"/>
    <lineage>
        <taxon>Bacteria</taxon>
        <taxon>Pseudomonadati</taxon>
        <taxon>Verrucomicrobiota</taxon>
        <taxon>Opitutia</taxon>
        <taxon>Puniceicoccales</taxon>
        <taxon>Coraliomargaritaceae</taxon>
        <taxon>Thalassobacterium</taxon>
    </lineage>
</organism>
<evidence type="ECO:0000256" key="1">
    <source>
        <dbReference type="ARBA" id="ARBA00005260"/>
    </source>
</evidence>
<dbReference type="CDD" id="cd10153">
    <property type="entry name" value="RcnR-FrmR-like_DUF156"/>
    <property type="match status" value="1"/>
</dbReference>
<proteinExistence type="inferred from homology"/>
<evidence type="ECO:0000313" key="2">
    <source>
        <dbReference type="EMBL" id="MDQ8192854.1"/>
    </source>
</evidence>
<keyword evidence="3" id="KW-1185">Reference proteome</keyword>
<dbReference type="PANTHER" id="PTHR33677:SF5">
    <property type="entry name" value="TRANSCRIPTIONAL REPRESSOR FRMR"/>
    <property type="match status" value="1"/>
</dbReference>
<dbReference type="PANTHER" id="PTHR33677">
    <property type="entry name" value="TRANSCRIPTIONAL REPRESSOR FRMR-RELATED"/>
    <property type="match status" value="1"/>
</dbReference>
<dbReference type="Proteomes" id="UP001243717">
    <property type="component" value="Unassembled WGS sequence"/>
</dbReference>
<gene>
    <name evidence="2" type="ORF">QEH59_00355</name>
</gene>